<name>A0A1H5Y1E2_9ACTN</name>
<reference evidence="1 2" key="1">
    <citation type="submission" date="2016-10" db="EMBL/GenBank/DDBJ databases">
        <authorList>
            <person name="de Groot N.N."/>
        </authorList>
    </citation>
    <scope>NUCLEOTIDE SEQUENCE [LARGE SCALE GENOMIC DNA]</scope>
    <source>
        <strain evidence="1 2">CGMCC 4.7037</strain>
    </source>
</reference>
<dbReference type="AlphaFoldDB" id="A0A1H5Y1E2"/>
<evidence type="ECO:0000313" key="2">
    <source>
        <dbReference type="Proteomes" id="UP000236732"/>
    </source>
</evidence>
<organism evidence="1 2">
    <name type="scientific">Nonomuraea solani</name>
    <dbReference type="NCBI Taxonomy" id="1144553"/>
    <lineage>
        <taxon>Bacteria</taxon>
        <taxon>Bacillati</taxon>
        <taxon>Actinomycetota</taxon>
        <taxon>Actinomycetes</taxon>
        <taxon>Streptosporangiales</taxon>
        <taxon>Streptosporangiaceae</taxon>
        <taxon>Nonomuraea</taxon>
    </lineage>
</organism>
<keyword evidence="2" id="KW-1185">Reference proteome</keyword>
<dbReference type="RefSeq" id="WP_160150189.1">
    <property type="nucleotide sequence ID" value="NZ_FNVT01000002.1"/>
</dbReference>
<sequence length="49" mass="5284">MSVGTVKGYISRILTKAGLDNRVPFALIAGLAERLVPEEERKKNGRAAS</sequence>
<protein>
    <submittedName>
        <fullName evidence="1">Uncharacterized protein</fullName>
    </submittedName>
</protein>
<dbReference type="EMBL" id="FNVT01000002">
    <property type="protein sequence ID" value="SEG17899.1"/>
    <property type="molecule type" value="Genomic_DNA"/>
</dbReference>
<dbReference type="Proteomes" id="UP000236732">
    <property type="component" value="Unassembled WGS sequence"/>
</dbReference>
<gene>
    <name evidence="1" type="ORF">SAMN05444920_102104</name>
</gene>
<accession>A0A1H5Y1E2</accession>
<evidence type="ECO:0000313" key="1">
    <source>
        <dbReference type="EMBL" id="SEG17899.1"/>
    </source>
</evidence>
<proteinExistence type="predicted"/>